<dbReference type="OrthoDB" id="2121828at2759"/>
<comment type="caution">
    <text evidence="1">The sequence shown here is derived from an EMBL/GenBank/DDBJ whole genome shotgun (WGS) entry which is preliminary data.</text>
</comment>
<proteinExistence type="predicted"/>
<dbReference type="EMBL" id="SRLO01017903">
    <property type="protein sequence ID" value="TNN23612.1"/>
    <property type="molecule type" value="Genomic_DNA"/>
</dbReference>
<reference evidence="1 2" key="1">
    <citation type="submission" date="2019-03" db="EMBL/GenBank/DDBJ databases">
        <title>First draft genome of Liparis tanakae, snailfish: a comprehensive survey of snailfish specific genes.</title>
        <authorList>
            <person name="Kim W."/>
            <person name="Song I."/>
            <person name="Jeong J.-H."/>
            <person name="Kim D."/>
            <person name="Kim S."/>
            <person name="Ryu S."/>
            <person name="Song J.Y."/>
            <person name="Lee S.K."/>
        </authorList>
    </citation>
    <scope>NUCLEOTIDE SEQUENCE [LARGE SCALE GENOMIC DNA]</scope>
    <source>
        <tissue evidence="1">Muscle</tissue>
    </source>
</reference>
<sequence length="68" mass="8267">MRANYTVEKCSMFQRQGEIMFHSKTYYVAAMEMDWDYSPNRTWEIEMFRGQQRYSPAHQLFDLKTSKA</sequence>
<evidence type="ECO:0000313" key="1">
    <source>
        <dbReference type="EMBL" id="TNN23612.1"/>
    </source>
</evidence>
<accession>A0A4Z2E5J1</accession>
<dbReference type="AlphaFoldDB" id="A0A4Z2E5J1"/>
<dbReference type="Proteomes" id="UP000314294">
    <property type="component" value="Unassembled WGS sequence"/>
</dbReference>
<dbReference type="Gene3D" id="2.60.40.420">
    <property type="entry name" value="Cupredoxins - blue copper proteins"/>
    <property type="match status" value="1"/>
</dbReference>
<name>A0A4Z2E5J1_9TELE</name>
<keyword evidence="2" id="KW-1185">Reference proteome</keyword>
<dbReference type="InterPro" id="IPR008972">
    <property type="entry name" value="Cupredoxin"/>
</dbReference>
<protein>
    <submittedName>
        <fullName evidence="1">Ceruloplasmin</fullName>
    </submittedName>
</protein>
<gene>
    <name evidence="1" type="primary">Cp</name>
    <name evidence="1" type="ORF">EYF80_066266</name>
</gene>
<evidence type="ECO:0000313" key="2">
    <source>
        <dbReference type="Proteomes" id="UP000314294"/>
    </source>
</evidence>
<organism evidence="1 2">
    <name type="scientific">Liparis tanakae</name>
    <name type="common">Tanaka's snailfish</name>
    <dbReference type="NCBI Taxonomy" id="230148"/>
    <lineage>
        <taxon>Eukaryota</taxon>
        <taxon>Metazoa</taxon>
        <taxon>Chordata</taxon>
        <taxon>Craniata</taxon>
        <taxon>Vertebrata</taxon>
        <taxon>Euteleostomi</taxon>
        <taxon>Actinopterygii</taxon>
        <taxon>Neopterygii</taxon>
        <taxon>Teleostei</taxon>
        <taxon>Neoteleostei</taxon>
        <taxon>Acanthomorphata</taxon>
        <taxon>Eupercaria</taxon>
        <taxon>Perciformes</taxon>
        <taxon>Cottioidei</taxon>
        <taxon>Cottales</taxon>
        <taxon>Liparidae</taxon>
        <taxon>Liparis</taxon>
    </lineage>
</organism>